<keyword evidence="2" id="KW-0963">Cytoplasm</keyword>
<dbReference type="InterPro" id="IPR023509">
    <property type="entry name" value="DTD-like_sf"/>
</dbReference>
<comment type="catalytic activity">
    <reaction evidence="2">
        <text>a D-aminoacyl-tRNA + H2O = a tRNA + a D-alpha-amino acid + H(+)</text>
        <dbReference type="Rhea" id="RHEA:13953"/>
        <dbReference type="Rhea" id="RHEA-COMP:10123"/>
        <dbReference type="Rhea" id="RHEA-COMP:10124"/>
        <dbReference type="ChEBI" id="CHEBI:15377"/>
        <dbReference type="ChEBI" id="CHEBI:15378"/>
        <dbReference type="ChEBI" id="CHEBI:59871"/>
        <dbReference type="ChEBI" id="CHEBI:78442"/>
        <dbReference type="ChEBI" id="CHEBI:79333"/>
        <dbReference type="EC" id="3.1.1.96"/>
    </reaction>
</comment>
<accession>A0A7C4U9C3</accession>
<dbReference type="AlphaFoldDB" id="A0A7C4U9C3"/>
<gene>
    <name evidence="2" type="primary">dtd</name>
    <name evidence="3" type="ORF">ENV67_01545</name>
</gene>
<dbReference type="InterPro" id="IPR003732">
    <property type="entry name" value="Daa-tRNA_deacyls_DTD"/>
</dbReference>
<dbReference type="HAMAP" id="MF_00518">
    <property type="entry name" value="Deacylase_Dtd"/>
    <property type="match status" value="1"/>
</dbReference>
<dbReference type="SUPFAM" id="SSF69500">
    <property type="entry name" value="DTD-like"/>
    <property type="match status" value="1"/>
</dbReference>
<sequence length="147" mass="16739">MRCVIQRVKEASVIVENKEISSIKKGLLILLGVQVDDKEEDAINLAKKIPNLRIFERDEKFNDSLIDVKGEALVVSQFTLLGRTKKGLRPDFILAEKPERASYLYKKFIEEISKYVPVKEGIFGAKMEISLINDGPVTIIMDTREKE</sequence>
<dbReference type="GO" id="GO:0019478">
    <property type="term" value="P:D-amino acid catabolic process"/>
    <property type="evidence" value="ECO:0007669"/>
    <property type="project" value="UniProtKB-UniRule"/>
</dbReference>
<proteinExistence type="inferred from homology"/>
<comment type="similarity">
    <text evidence="1 2">Belongs to the DTD family.</text>
</comment>
<comment type="function">
    <text evidence="2">An aminoacyl-tRNA editing enzyme that deacylates mischarged D-aminoacyl-tRNAs. Also deacylates mischarged glycyl-tRNA(Ala), protecting cells against glycine mischarging by AlaRS. Acts via tRNA-based rather than protein-based catalysis; rejects L-amino acids rather than detecting D-amino acids in the active site. By recycling D-aminoacyl-tRNA to D-amino acids and free tRNA molecules, this enzyme counteracts the toxicity associated with the formation of D-aminoacyl-tRNA entities in vivo and helps enforce protein L-homochirality.</text>
</comment>
<evidence type="ECO:0000256" key="2">
    <source>
        <dbReference type="HAMAP-Rule" id="MF_00518"/>
    </source>
</evidence>
<comment type="caution">
    <text evidence="3">The sequence shown here is derived from an EMBL/GenBank/DDBJ whole genome shotgun (WGS) entry which is preliminary data.</text>
</comment>
<dbReference type="Gene3D" id="3.50.80.10">
    <property type="entry name" value="D-tyrosyl-tRNA(Tyr) deacylase"/>
    <property type="match status" value="1"/>
</dbReference>
<name>A0A7C4U9C3_UNCW3</name>
<dbReference type="EC" id="3.1.1.96" evidence="2"/>
<keyword evidence="2 3" id="KW-0378">Hydrolase</keyword>
<dbReference type="EC" id="3.1.1.-" evidence="2"/>
<comment type="subunit">
    <text evidence="2">Homodimer.</text>
</comment>
<dbReference type="PANTHER" id="PTHR10472">
    <property type="entry name" value="D-TYROSYL-TRNA TYR DEACYLASE"/>
    <property type="match status" value="1"/>
</dbReference>
<dbReference type="GO" id="GO:0000049">
    <property type="term" value="F:tRNA binding"/>
    <property type="evidence" value="ECO:0007669"/>
    <property type="project" value="UniProtKB-UniRule"/>
</dbReference>
<dbReference type="GO" id="GO:0106026">
    <property type="term" value="F:Gly-tRNA(Ala) deacylase activity"/>
    <property type="evidence" value="ECO:0007669"/>
    <property type="project" value="UniProtKB-UniRule"/>
</dbReference>
<dbReference type="NCBIfam" id="TIGR00256">
    <property type="entry name" value="D-aminoacyl-tRNA deacylase"/>
    <property type="match status" value="1"/>
</dbReference>
<organism evidence="3">
    <name type="scientific">candidate division WOR-3 bacterium</name>
    <dbReference type="NCBI Taxonomy" id="2052148"/>
    <lineage>
        <taxon>Bacteria</taxon>
        <taxon>Bacteria division WOR-3</taxon>
    </lineage>
</organism>
<dbReference type="GO" id="GO:0051500">
    <property type="term" value="F:D-tyrosyl-tRNA(Tyr) deacylase activity"/>
    <property type="evidence" value="ECO:0007669"/>
    <property type="project" value="TreeGrafter"/>
</dbReference>
<dbReference type="FunFam" id="3.50.80.10:FF:000001">
    <property type="entry name" value="D-aminoacyl-tRNA deacylase"/>
    <property type="match status" value="1"/>
</dbReference>
<reference evidence="3" key="1">
    <citation type="journal article" date="2020" name="mSystems">
        <title>Genome- and Community-Level Interaction Insights into Carbon Utilization and Element Cycling Functions of Hydrothermarchaeota in Hydrothermal Sediment.</title>
        <authorList>
            <person name="Zhou Z."/>
            <person name="Liu Y."/>
            <person name="Xu W."/>
            <person name="Pan J."/>
            <person name="Luo Z.H."/>
            <person name="Li M."/>
        </authorList>
    </citation>
    <scope>NUCLEOTIDE SEQUENCE [LARGE SCALE GENOMIC DNA]</scope>
    <source>
        <strain evidence="3">SpSt-780</strain>
    </source>
</reference>
<keyword evidence="2" id="KW-0820">tRNA-binding</keyword>
<keyword evidence="2" id="KW-0694">RNA-binding</keyword>
<dbReference type="EMBL" id="DTHG01000019">
    <property type="protein sequence ID" value="HGW91211.1"/>
    <property type="molecule type" value="Genomic_DNA"/>
</dbReference>
<dbReference type="GO" id="GO:0005737">
    <property type="term" value="C:cytoplasm"/>
    <property type="evidence" value="ECO:0007669"/>
    <property type="project" value="UniProtKB-SubCell"/>
</dbReference>
<dbReference type="PANTHER" id="PTHR10472:SF5">
    <property type="entry name" value="D-AMINOACYL-TRNA DEACYLASE 1"/>
    <property type="match status" value="1"/>
</dbReference>
<comment type="domain">
    <text evidence="2">A Gly-cisPro motif from one monomer fits into the active site of the other monomer to allow specific chiral rejection of L-amino acids.</text>
</comment>
<evidence type="ECO:0000313" key="3">
    <source>
        <dbReference type="EMBL" id="HGW91211.1"/>
    </source>
</evidence>
<comment type="subcellular location">
    <subcellularLocation>
        <location evidence="2">Cytoplasm</location>
    </subcellularLocation>
</comment>
<comment type="catalytic activity">
    <reaction evidence="2">
        <text>glycyl-tRNA(Ala) + H2O = tRNA(Ala) + glycine + H(+)</text>
        <dbReference type="Rhea" id="RHEA:53744"/>
        <dbReference type="Rhea" id="RHEA-COMP:9657"/>
        <dbReference type="Rhea" id="RHEA-COMP:13640"/>
        <dbReference type="ChEBI" id="CHEBI:15377"/>
        <dbReference type="ChEBI" id="CHEBI:15378"/>
        <dbReference type="ChEBI" id="CHEBI:57305"/>
        <dbReference type="ChEBI" id="CHEBI:78442"/>
        <dbReference type="ChEBI" id="CHEBI:78522"/>
    </reaction>
</comment>
<dbReference type="Pfam" id="PF02580">
    <property type="entry name" value="Tyr_Deacylase"/>
    <property type="match status" value="1"/>
</dbReference>
<feature type="short sequence motif" description="Gly-cisPro motif, important for rejection of L-amino acids" evidence="2">
    <location>
        <begin position="135"/>
        <end position="136"/>
    </location>
</feature>
<evidence type="ECO:0000256" key="1">
    <source>
        <dbReference type="ARBA" id="ARBA00009673"/>
    </source>
</evidence>
<protein>
    <recommendedName>
        <fullName evidence="2">D-aminoacyl-tRNA deacylase</fullName>
        <shortName evidence="2">DTD</shortName>
        <ecNumber evidence="2">3.1.1.96</ecNumber>
    </recommendedName>
    <alternativeName>
        <fullName evidence="2">Gly-tRNA(Ala) deacylase</fullName>
        <ecNumber evidence="2">3.1.1.-</ecNumber>
    </alternativeName>
</protein>
<dbReference type="GO" id="GO:0043908">
    <property type="term" value="F:Ser(Gly)-tRNA(Ala) hydrolase activity"/>
    <property type="evidence" value="ECO:0007669"/>
    <property type="project" value="UniProtKB-UniRule"/>
</dbReference>